<evidence type="ECO:0000259" key="1">
    <source>
        <dbReference type="Pfam" id="PF14214"/>
    </source>
</evidence>
<dbReference type="AlphaFoldDB" id="A0A1X7TIE3"/>
<proteinExistence type="predicted"/>
<accession>A0A1X7TIE3</accession>
<organism evidence="2">
    <name type="scientific">Amphimedon queenslandica</name>
    <name type="common">Sponge</name>
    <dbReference type="NCBI Taxonomy" id="400682"/>
    <lineage>
        <taxon>Eukaryota</taxon>
        <taxon>Metazoa</taxon>
        <taxon>Porifera</taxon>
        <taxon>Demospongiae</taxon>
        <taxon>Heteroscleromorpha</taxon>
        <taxon>Haplosclerida</taxon>
        <taxon>Niphatidae</taxon>
        <taxon>Amphimedon</taxon>
    </lineage>
</organism>
<dbReference type="InParanoid" id="A0A1X7TIE3"/>
<dbReference type="InterPro" id="IPR025476">
    <property type="entry name" value="Helitron_helicase-like"/>
</dbReference>
<name>A0A1X7TIE3_AMPQE</name>
<dbReference type="Pfam" id="PF14214">
    <property type="entry name" value="Helitron_like_N"/>
    <property type="match status" value="1"/>
</dbReference>
<feature type="domain" description="Helitron helicase-like" evidence="1">
    <location>
        <begin position="53"/>
        <end position="186"/>
    </location>
</feature>
<sequence length="190" mass="21926">MNEIRENPLDNCQKHLDVMCFPTLFPTENFGADHSRAVKLTNAEYIKSQLLNVDSKYRKNPAYVFFLLWEQELRELKSGIYNTLRTSSQNMSAQAMLNMLNNADRELEASLCTVLQSVRGTKQFWFKRKGDVDCMIGSPTFFCTFSCAEYESPDILEHLRKVNDVPDSYENGRLCSEDPISVTRQFSHIS</sequence>
<evidence type="ECO:0000313" key="2">
    <source>
        <dbReference type="EnsemblMetazoa" id="Aqu2.1.14509_001"/>
    </source>
</evidence>
<reference evidence="2" key="1">
    <citation type="submission" date="2017-05" db="UniProtKB">
        <authorList>
            <consortium name="EnsemblMetazoa"/>
        </authorList>
    </citation>
    <scope>IDENTIFICATION</scope>
</reference>
<dbReference type="EnsemblMetazoa" id="Aqu2.1.14509_001">
    <property type="protein sequence ID" value="Aqu2.1.14509_001"/>
    <property type="gene ID" value="Aqu2.1.14509"/>
</dbReference>
<protein>
    <recommendedName>
        <fullName evidence="1">Helitron helicase-like domain-containing protein</fullName>
    </recommendedName>
</protein>